<keyword evidence="5" id="KW-1185">Reference proteome</keyword>
<dbReference type="EMBL" id="JAUYVI010000001">
    <property type="protein sequence ID" value="MDQ7246350.1"/>
    <property type="molecule type" value="Genomic_DNA"/>
</dbReference>
<dbReference type="SUPFAM" id="SSF53659">
    <property type="entry name" value="Isocitrate/Isopropylmalate dehydrogenase-like"/>
    <property type="match status" value="1"/>
</dbReference>
<dbReference type="EC" id="1.1.1.262" evidence="4"/>
<dbReference type="RefSeq" id="WP_379953728.1">
    <property type="nucleotide sequence ID" value="NZ_JAUYVI010000001.1"/>
</dbReference>
<dbReference type="GO" id="GO:0050570">
    <property type="term" value="F:4-hydroxythreonine-4-phosphate dehydrogenase activity"/>
    <property type="evidence" value="ECO:0007669"/>
    <property type="project" value="UniProtKB-EC"/>
</dbReference>
<evidence type="ECO:0000256" key="1">
    <source>
        <dbReference type="ARBA" id="ARBA00022723"/>
    </source>
</evidence>
<name>A0ABU0YF59_9PROT</name>
<evidence type="ECO:0000256" key="2">
    <source>
        <dbReference type="ARBA" id="ARBA00023002"/>
    </source>
</evidence>
<accession>A0ABU0YF59</accession>
<keyword evidence="3" id="KW-0520">NAD</keyword>
<gene>
    <name evidence="4" type="ORF">Q8A70_01670</name>
</gene>
<dbReference type="Gene3D" id="3.40.718.10">
    <property type="entry name" value="Isopropylmalate Dehydrogenase"/>
    <property type="match status" value="1"/>
</dbReference>
<dbReference type="InterPro" id="IPR005255">
    <property type="entry name" value="PdxA_fam"/>
</dbReference>
<organism evidence="4 5">
    <name type="scientific">Dongia sedimenti</name>
    <dbReference type="NCBI Taxonomy" id="3064282"/>
    <lineage>
        <taxon>Bacteria</taxon>
        <taxon>Pseudomonadati</taxon>
        <taxon>Pseudomonadota</taxon>
        <taxon>Alphaproteobacteria</taxon>
        <taxon>Rhodospirillales</taxon>
        <taxon>Dongiaceae</taxon>
        <taxon>Dongia</taxon>
    </lineage>
</organism>
<evidence type="ECO:0000313" key="5">
    <source>
        <dbReference type="Proteomes" id="UP001230156"/>
    </source>
</evidence>
<keyword evidence="1" id="KW-0479">Metal-binding</keyword>
<dbReference type="Pfam" id="PF04166">
    <property type="entry name" value="PdxA"/>
    <property type="match status" value="1"/>
</dbReference>
<proteinExistence type="predicted"/>
<reference evidence="5" key="1">
    <citation type="submission" date="2023-08" db="EMBL/GenBank/DDBJ databases">
        <title>Rhodospirillaceae gen. nov., a novel taxon isolated from the Yangtze River Yuezi River estuary sludge.</title>
        <authorList>
            <person name="Ruan L."/>
        </authorList>
    </citation>
    <scope>NUCLEOTIDE SEQUENCE [LARGE SCALE GENOMIC DNA]</scope>
    <source>
        <strain evidence="5">R-7</strain>
    </source>
</reference>
<evidence type="ECO:0000256" key="3">
    <source>
        <dbReference type="ARBA" id="ARBA00023027"/>
    </source>
</evidence>
<protein>
    <submittedName>
        <fullName evidence="4">4-hydroxythreonine-4-phosphate dehydrogenase PdxA</fullName>
        <ecNumber evidence="4">1.1.1.262</ecNumber>
    </submittedName>
</protein>
<keyword evidence="2 4" id="KW-0560">Oxidoreductase</keyword>
<comment type="caution">
    <text evidence="4">The sequence shown here is derived from an EMBL/GenBank/DDBJ whole genome shotgun (WGS) entry which is preliminary data.</text>
</comment>
<dbReference type="PANTHER" id="PTHR30004:SF3">
    <property type="entry name" value="4-HYDROXYTHREONINE-4-PHOSPHATE DEHYDROGENASE 2-RELATED"/>
    <property type="match status" value="1"/>
</dbReference>
<evidence type="ECO:0000313" key="4">
    <source>
        <dbReference type="EMBL" id="MDQ7246350.1"/>
    </source>
</evidence>
<sequence length="355" mass="36640">MSPGTGNSPDDRPLVALAMGDPAGISPELAAKLIDSATVAAAARLVVIGDRRILEAGARAAGTMLDIETVEGGSIGPAAKPVLIDLRNLDPARVSVGEATPEGGRFAVENFTLALRLAEAGAVAAVCYTPFNKKAMRFAHPGYDDEGRFITELLGLNARAREFNVLDTVWNARVTSHIPLKDVAANLSKEAILAEIALTVDCLRRSGIDAPRVLVAGLNPHAGDGGSFGMEEIEIIGPAVEAAAANGFDVSGPHPADTVFVAALKGGYHGVLTMYHDQGQIAMKLMGFERGVTMLGGLPFPVCTPAHGTAYDIAGKGIANRRASEEAVLLAVRMAGSIGFPGVGLTSMTAGRVGL</sequence>
<dbReference type="Proteomes" id="UP001230156">
    <property type="component" value="Unassembled WGS sequence"/>
</dbReference>
<dbReference type="PANTHER" id="PTHR30004">
    <property type="entry name" value="4-HYDROXYTHREONINE-4-PHOSPHATE DEHYDROGENASE"/>
    <property type="match status" value="1"/>
</dbReference>